<organism evidence="1 2">
    <name type="scientific">Catenulispora pinistramenti</name>
    <dbReference type="NCBI Taxonomy" id="2705254"/>
    <lineage>
        <taxon>Bacteria</taxon>
        <taxon>Bacillati</taxon>
        <taxon>Actinomycetota</taxon>
        <taxon>Actinomycetes</taxon>
        <taxon>Catenulisporales</taxon>
        <taxon>Catenulisporaceae</taxon>
        <taxon>Catenulispora</taxon>
    </lineage>
</organism>
<reference evidence="1 2" key="1">
    <citation type="submission" date="2020-02" db="EMBL/GenBank/DDBJ databases">
        <title>Acidophilic actinobacteria isolated from forest soil.</title>
        <authorList>
            <person name="Golinska P."/>
        </authorList>
    </citation>
    <scope>NUCLEOTIDE SEQUENCE [LARGE SCALE GENOMIC DNA]</scope>
    <source>
        <strain evidence="1 2">NL8</strain>
    </source>
</reference>
<accession>A0ABS5KQR6</accession>
<dbReference type="Pfam" id="PF19800">
    <property type="entry name" value="DUF6283"/>
    <property type="match status" value="1"/>
</dbReference>
<proteinExistence type="predicted"/>
<gene>
    <name evidence="1" type="ORF">KGQ19_16090</name>
</gene>
<protein>
    <submittedName>
        <fullName evidence="1">Uncharacterized protein</fullName>
    </submittedName>
</protein>
<keyword evidence="2" id="KW-1185">Reference proteome</keyword>
<evidence type="ECO:0000313" key="1">
    <source>
        <dbReference type="EMBL" id="MBS2548387.1"/>
    </source>
</evidence>
<dbReference type="InterPro" id="IPR046250">
    <property type="entry name" value="DUF6283"/>
</dbReference>
<name>A0ABS5KQR6_9ACTN</name>
<comment type="caution">
    <text evidence="1">The sequence shown here is derived from an EMBL/GenBank/DDBJ whole genome shotgun (WGS) entry which is preliminary data.</text>
</comment>
<evidence type="ECO:0000313" key="2">
    <source>
        <dbReference type="Proteomes" id="UP000730482"/>
    </source>
</evidence>
<dbReference type="EMBL" id="JAAFYZ010000047">
    <property type="protein sequence ID" value="MBS2548387.1"/>
    <property type="molecule type" value="Genomic_DNA"/>
</dbReference>
<sequence>MEEYEKLRGYDAPTWGQPQKVWICHSSATPTTEQRLCAGWCGCHDGEHLFALRVAEAHRTLAPEVIAAAIEYVSPVPLFDSGNEAADHGMADFLWPGRETMEAIAKVRRLRGRT</sequence>
<dbReference type="Proteomes" id="UP000730482">
    <property type="component" value="Unassembled WGS sequence"/>
</dbReference>